<organism evidence="4 5">
    <name type="scientific">Leuconostoc suionicum</name>
    <dbReference type="NCBI Taxonomy" id="1511761"/>
    <lineage>
        <taxon>Bacteria</taxon>
        <taxon>Bacillati</taxon>
        <taxon>Bacillota</taxon>
        <taxon>Bacilli</taxon>
        <taxon>Lactobacillales</taxon>
        <taxon>Lactobacillaceae</taxon>
        <taxon>Leuconostoc</taxon>
    </lineage>
</organism>
<proteinExistence type="predicted"/>
<reference evidence="3 6" key="1">
    <citation type="submission" date="2018-02" db="EMBL/GenBank/DDBJ databases">
        <authorList>
            <person name="Rodrigo-Torres L."/>
            <person name="Arahal R. D."/>
            <person name="Lucena T."/>
        </authorList>
    </citation>
    <scope>NUCLEOTIDE SEQUENCE [LARGE SCALE GENOMIC DNA]</scope>
    <source>
        <strain evidence="3 6">CECT 8486</strain>
    </source>
</reference>
<dbReference type="InterPro" id="IPR003491">
    <property type="entry name" value="REP-like_C"/>
</dbReference>
<accession>A0A2N9KHC2</accession>
<keyword evidence="4" id="KW-0648">Protein biosynthesis</keyword>
<dbReference type="RefSeq" id="WP_165784773.1">
    <property type="nucleotide sequence ID" value="NZ_OKQR01000007.1"/>
</dbReference>
<dbReference type="Pfam" id="PF18106">
    <property type="entry name" value="Rol_Rep_N"/>
    <property type="match status" value="1"/>
</dbReference>
<dbReference type="Proteomes" id="UP000239237">
    <property type="component" value="Unassembled WGS sequence"/>
</dbReference>
<dbReference type="GO" id="GO:0003743">
    <property type="term" value="F:translation initiation factor activity"/>
    <property type="evidence" value="ECO:0007669"/>
    <property type="project" value="UniProtKB-KW"/>
</dbReference>
<evidence type="ECO:0000259" key="1">
    <source>
        <dbReference type="Pfam" id="PF02486"/>
    </source>
</evidence>
<protein>
    <submittedName>
        <fullName evidence="4">Replication initiation factor</fullName>
    </submittedName>
</protein>
<reference evidence="4 5" key="2">
    <citation type="submission" date="2018-02" db="EMBL/GenBank/DDBJ databases">
        <authorList>
            <person name="Cohen D.B."/>
            <person name="Kent A.D."/>
        </authorList>
    </citation>
    <scope>NUCLEOTIDE SEQUENCE [LARGE SCALE GENOMIC DNA]</scope>
    <source>
        <strain evidence="4 5">CECT 9216</strain>
    </source>
</reference>
<feature type="domain" description="Replication initiation protein-like C-terminal" evidence="1">
    <location>
        <begin position="174"/>
        <end position="369"/>
    </location>
</feature>
<dbReference type="EMBL" id="OKQR01000007">
    <property type="protein sequence ID" value="SPD95101.1"/>
    <property type="molecule type" value="Genomic_DNA"/>
</dbReference>
<evidence type="ECO:0000313" key="4">
    <source>
        <dbReference type="EMBL" id="SPE09859.1"/>
    </source>
</evidence>
<evidence type="ECO:0000259" key="2">
    <source>
        <dbReference type="Pfam" id="PF18106"/>
    </source>
</evidence>
<dbReference type="AlphaFoldDB" id="A0A2N9KHC2"/>
<dbReference type="EMBL" id="OKQU01000006">
    <property type="protein sequence ID" value="SPE09859.1"/>
    <property type="molecule type" value="Genomic_DNA"/>
</dbReference>
<evidence type="ECO:0000313" key="5">
    <source>
        <dbReference type="Proteomes" id="UP000237923"/>
    </source>
</evidence>
<keyword evidence="4" id="KW-0396">Initiation factor</keyword>
<dbReference type="InterPro" id="IPR040819">
    <property type="entry name" value="Rol_Rep_N"/>
</dbReference>
<gene>
    <name evidence="3" type="ORF">LES8486_02067</name>
    <name evidence="4" type="ORF">LES9216_02057</name>
</gene>
<dbReference type="Proteomes" id="UP000237923">
    <property type="component" value="Unassembled WGS sequence"/>
</dbReference>
<evidence type="ECO:0000313" key="6">
    <source>
        <dbReference type="Proteomes" id="UP000239237"/>
    </source>
</evidence>
<evidence type="ECO:0000313" key="3">
    <source>
        <dbReference type="EMBL" id="SPD95101.1"/>
    </source>
</evidence>
<sequence>MSENYASLNFDQMTGCDLVQFRIHYHLTQSQMASFLMISRRTYGRMEMSGDSLMTVLNADQRYVLKTYVGSQGLSLWLDYLGMSFKMRTPETLIKLFFDNRLDLFVKRDSGRYGYNVAYSFGGLSYITIYGKRDGPESFIDFSGSGIRLMEMLLIGQGLVWSHFINIALANGGKATRMDFAFNDMSRMFEIPELYQKLMTDEYTQKFKSDPQYYADGKNGGSTIYFGSRSSEVFFRFYEKDKEQAKKHFVEPEAIPVKNRYEIELKQKRAQTMAEHVAHGKDVASELLAYLRDYLQFYNQPVVGLDKKEIAKLDQWQPWVVFLEQASIVDFQAEPKEVSMDRSLAWFINQVAPTLKGLIEYYGQEKIDEILDDTELSQRQKKLLSVAEKVNLPF</sequence>
<dbReference type="Pfam" id="PF02486">
    <property type="entry name" value="Rep_trans"/>
    <property type="match status" value="1"/>
</dbReference>
<name>A0A2N9KHC2_9LACO</name>
<keyword evidence="6" id="KW-1185">Reference proteome</keyword>
<feature type="domain" description="Rolling Circle replication initiation protein N-terminal" evidence="2">
    <location>
        <begin position="77"/>
        <end position="166"/>
    </location>
</feature>